<evidence type="ECO:0000256" key="7">
    <source>
        <dbReference type="RuleBase" id="RU000461"/>
    </source>
</evidence>
<dbReference type="InterPro" id="IPR001128">
    <property type="entry name" value="Cyt_P450"/>
</dbReference>
<dbReference type="GO" id="GO:0004497">
    <property type="term" value="F:monooxygenase activity"/>
    <property type="evidence" value="ECO:0007669"/>
    <property type="project" value="UniProtKB-KW"/>
</dbReference>
<keyword evidence="8" id="KW-0472">Membrane</keyword>
<protein>
    <recommendedName>
        <fullName evidence="11">Cytochrome P450</fullName>
    </recommendedName>
</protein>
<evidence type="ECO:0000313" key="10">
    <source>
        <dbReference type="Proteomes" id="UP000829685"/>
    </source>
</evidence>
<dbReference type="PANTHER" id="PTHR24305:SF166">
    <property type="entry name" value="CYTOCHROME P450 12A4, MITOCHONDRIAL-RELATED"/>
    <property type="match status" value="1"/>
</dbReference>
<evidence type="ECO:0000256" key="6">
    <source>
        <dbReference type="PIRSR" id="PIRSR602401-1"/>
    </source>
</evidence>
<dbReference type="GO" id="GO:0020037">
    <property type="term" value="F:heme binding"/>
    <property type="evidence" value="ECO:0007669"/>
    <property type="project" value="InterPro"/>
</dbReference>
<comment type="cofactor">
    <cofactor evidence="1 6">
        <name>heme</name>
        <dbReference type="ChEBI" id="CHEBI:30413"/>
    </cofactor>
</comment>
<keyword evidence="8" id="KW-1133">Transmembrane helix</keyword>
<keyword evidence="3 6" id="KW-0349">Heme</keyword>
<gene>
    <name evidence="9" type="ORF">JX265_001960</name>
</gene>
<comment type="caution">
    <text evidence="9">The sequence shown here is derived from an EMBL/GenBank/DDBJ whole genome shotgun (WGS) entry which is preliminary data.</text>
</comment>
<dbReference type="Pfam" id="PF00067">
    <property type="entry name" value="p450"/>
    <property type="match status" value="1"/>
</dbReference>
<dbReference type="PRINTS" id="PR00463">
    <property type="entry name" value="EP450I"/>
</dbReference>
<evidence type="ECO:0000256" key="3">
    <source>
        <dbReference type="ARBA" id="ARBA00022617"/>
    </source>
</evidence>
<dbReference type="CDD" id="cd11062">
    <property type="entry name" value="CYP58-like"/>
    <property type="match status" value="1"/>
</dbReference>
<feature type="binding site" description="axial binding residue" evidence="6">
    <location>
        <position position="424"/>
    </location>
    <ligand>
        <name>heme</name>
        <dbReference type="ChEBI" id="CHEBI:30413"/>
    </ligand>
    <ligandPart>
        <name>Fe</name>
        <dbReference type="ChEBI" id="CHEBI:18248"/>
    </ligandPart>
</feature>
<dbReference type="Proteomes" id="UP000829685">
    <property type="component" value="Unassembled WGS sequence"/>
</dbReference>
<proteinExistence type="inferred from homology"/>
<evidence type="ECO:0000256" key="8">
    <source>
        <dbReference type="SAM" id="Phobius"/>
    </source>
</evidence>
<evidence type="ECO:0000256" key="1">
    <source>
        <dbReference type="ARBA" id="ARBA00001971"/>
    </source>
</evidence>
<organism evidence="9 10">
    <name type="scientific">Neoarthrinium moseri</name>
    <dbReference type="NCBI Taxonomy" id="1658444"/>
    <lineage>
        <taxon>Eukaryota</taxon>
        <taxon>Fungi</taxon>
        <taxon>Dikarya</taxon>
        <taxon>Ascomycota</taxon>
        <taxon>Pezizomycotina</taxon>
        <taxon>Sordariomycetes</taxon>
        <taxon>Xylariomycetidae</taxon>
        <taxon>Amphisphaeriales</taxon>
        <taxon>Apiosporaceae</taxon>
        <taxon>Neoarthrinium</taxon>
    </lineage>
</organism>
<feature type="transmembrane region" description="Helical" evidence="8">
    <location>
        <begin position="6"/>
        <end position="27"/>
    </location>
</feature>
<dbReference type="EMBL" id="JAFIMR010000003">
    <property type="protein sequence ID" value="KAI1880339.1"/>
    <property type="molecule type" value="Genomic_DNA"/>
</dbReference>
<dbReference type="InterPro" id="IPR036396">
    <property type="entry name" value="Cyt_P450_sf"/>
</dbReference>
<keyword evidence="7" id="KW-0503">Monooxygenase</keyword>
<dbReference type="InterPro" id="IPR002401">
    <property type="entry name" value="Cyt_P450_E_grp-I"/>
</dbReference>
<dbReference type="InterPro" id="IPR017972">
    <property type="entry name" value="Cyt_P450_CS"/>
</dbReference>
<comment type="similarity">
    <text evidence="2 7">Belongs to the cytochrome P450 family.</text>
</comment>
<dbReference type="PROSITE" id="PS00086">
    <property type="entry name" value="CYTOCHROME_P450"/>
    <property type="match status" value="1"/>
</dbReference>
<reference evidence="9" key="1">
    <citation type="submission" date="2021-03" db="EMBL/GenBank/DDBJ databases">
        <title>Revisited historic fungal species revealed as producer of novel bioactive compounds through whole genome sequencing and comparative genomics.</title>
        <authorList>
            <person name="Vignolle G.A."/>
            <person name="Hochenegger N."/>
            <person name="Mach R.L."/>
            <person name="Mach-Aigner A.R."/>
            <person name="Javad Rahimi M."/>
            <person name="Salim K.A."/>
            <person name="Chan C.M."/>
            <person name="Lim L.B.L."/>
            <person name="Cai F."/>
            <person name="Druzhinina I.S."/>
            <person name="U'Ren J.M."/>
            <person name="Derntl C."/>
        </authorList>
    </citation>
    <scope>NUCLEOTIDE SEQUENCE</scope>
    <source>
        <strain evidence="9">TUCIM 5799</strain>
    </source>
</reference>
<keyword evidence="5 6" id="KW-0408">Iron</keyword>
<dbReference type="SUPFAM" id="SSF48264">
    <property type="entry name" value="Cytochrome P450"/>
    <property type="match status" value="1"/>
</dbReference>
<keyword evidence="7" id="KW-0560">Oxidoreductase</keyword>
<keyword evidence="10" id="KW-1185">Reference proteome</keyword>
<keyword evidence="4 6" id="KW-0479">Metal-binding</keyword>
<evidence type="ECO:0000256" key="5">
    <source>
        <dbReference type="ARBA" id="ARBA00023004"/>
    </source>
</evidence>
<keyword evidence="8" id="KW-0812">Transmembrane</keyword>
<dbReference type="PRINTS" id="PR00385">
    <property type="entry name" value="P450"/>
</dbReference>
<dbReference type="InterPro" id="IPR050121">
    <property type="entry name" value="Cytochrome_P450_monoxygenase"/>
</dbReference>
<accession>A0A9Q0ATT2</accession>
<evidence type="ECO:0000256" key="4">
    <source>
        <dbReference type="ARBA" id="ARBA00022723"/>
    </source>
</evidence>
<evidence type="ECO:0000256" key="2">
    <source>
        <dbReference type="ARBA" id="ARBA00010617"/>
    </source>
</evidence>
<sequence length="479" mass="54030">MEQSFASLSFYGGIALLVVYPLAQIFYNLFLHPLRDVPGPLLARATDLWLFANELEGHVHDKILKLHHKLGSFSEVYCQGTKFDKARYFYNAFVDQADNLFTMTDRDQHSHDKRLMSHAFSKTTILQQESVIYDFVQQLVGRMMPFAQSGKEFPLLAGYRCMTLDLITEFVFGATPKAIESEDLNDPIIDQIGDTATGSVVTQHIPFVRKVLRFLSKNKITIPGFPDPVLNLGLAAKRGLEAMKTTSHVEWTMFKAMSANASKQGIQLRDEHLIAEGILMIIAGTDTTAVTLSTATYHLIKNPEIFERLRQEVAPFMPNKDARPSFNDLDHLPLLDACLKEGMRLSSPVRSRLPRVVPKDGWTSHGRFYKPGTIVSSSPLYLHQEPKIFHDCEAFNPDRWLVSPEKKSEMLHYFQPFSRGSRQCIGQNLSTIEQKITLATIVARFAPVSVAKDTIEWGESSTNALPDTQIYATMAARNM</sequence>
<dbReference type="Gene3D" id="1.10.630.10">
    <property type="entry name" value="Cytochrome P450"/>
    <property type="match status" value="1"/>
</dbReference>
<dbReference type="AlphaFoldDB" id="A0A9Q0ATT2"/>
<evidence type="ECO:0008006" key="11">
    <source>
        <dbReference type="Google" id="ProtNLM"/>
    </source>
</evidence>
<dbReference type="GO" id="GO:0005506">
    <property type="term" value="F:iron ion binding"/>
    <property type="evidence" value="ECO:0007669"/>
    <property type="project" value="InterPro"/>
</dbReference>
<dbReference type="GO" id="GO:0016705">
    <property type="term" value="F:oxidoreductase activity, acting on paired donors, with incorporation or reduction of molecular oxygen"/>
    <property type="evidence" value="ECO:0007669"/>
    <property type="project" value="InterPro"/>
</dbReference>
<dbReference type="PANTHER" id="PTHR24305">
    <property type="entry name" value="CYTOCHROME P450"/>
    <property type="match status" value="1"/>
</dbReference>
<evidence type="ECO:0000313" key="9">
    <source>
        <dbReference type="EMBL" id="KAI1880339.1"/>
    </source>
</evidence>
<name>A0A9Q0ATT2_9PEZI</name>